<dbReference type="Proteomes" id="UP000660070">
    <property type="component" value="Unassembled WGS sequence"/>
</dbReference>
<protein>
    <recommendedName>
        <fullName evidence="3">S9 family peptidase</fullName>
    </recommendedName>
</protein>
<comment type="caution">
    <text evidence="1">The sequence shown here is derived from an EMBL/GenBank/DDBJ whole genome shotgun (WGS) entry which is preliminary data.</text>
</comment>
<sequence length="180" mass="20738">MKKLLVLVLLVSLQQTAFGQKSKLKQKTPPPKISKVEDIPPPIREIKQTIYEKLFDSSEHPPLAFEWRLDADTLLAKGGIYRKHLEIGSDSGRLNKYEASNDFQIRKDYAYDPLKQTYKLIFLDIKFDKNIIITTDKKTGNVVKYKIFLNKAQTKVTKLENLKTKQIYSTGEFEGPTISM</sequence>
<dbReference type="RefSeq" id="WP_196078170.1">
    <property type="nucleotide sequence ID" value="NZ_JADPVI010000001.1"/>
</dbReference>
<name>A0ABS0F7D9_9FLAO</name>
<dbReference type="EMBL" id="JADPVI010000001">
    <property type="protein sequence ID" value="MBF8455596.1"/>
    <property type="molecule type" value="Genomic_DNA"/>
</dbReference>
<evidence type="ECO:0008006" key="3">
    <source>
        <dbReference type="Google" id="ProtNLM"/>
    </source>
</evidence>
<proteinExistence type="predicted"/>
<gene>
    <name evidence="1" type="ORF">IV494_00240</name>
</gene>
<accession>A0ABS0F7D9</accession>
<evidence type="ECO:0000313" key="2">
    <source>
        <dbReference type="Proteomes" id="UP000660070"/>
    </source>
</evidence>
<keyword evidence="2" id="KW-1185">Reference proteome</keyword>
<reference evidence="1 2" key="1">
    <citation type="submission" date="2020-11" db="EMBL/GenBank/DDBJ databases">
        <title>Kaistella gelatinilytica sp. nov., a flavobacterium isolated from Antarctic Soil.</title>
        <authorList>
            <person name="Li J."/>
        </authorList>
    </citation>
    <scope>NUCLEOTIDE SEQUENCE [LARGE SCALE GENOMIC DNA]</scope>
    <source>
        <strain evidence="1 2">G5-32</strain>
    </source>
</reference>
<evidence type="ECO:0000313" key="1">
    <source>
        <dbReference type="EMBL" id="MBF8455596.1"/>
    </source>
</evidence>
<organism evidence="1 2">
    <name type="scientific">Kaistella gelatinilytica</name>
    <dbReference type="NCBI Taxonomy" id="2787636"/>
    <lineage>
        <taxon>Bacteria</taxon>
        <taxon>Pseudomonadati</taxon>
        <taxon>Bacteroidota</taxon>
        <taxon>Flavobacteriia</taxon>
        <taxon>Flavobacteriales</taxon>
        <taxon>Weeksellaceae</taxon>
        <taxon>Chryseobacterium group</taxon>
        <taxon>Kaistella</taxon>
    </lineage>
</organism>